<dbReference type="InterPro" id="IPR009057">
    <property type="entry name" value="Homeodomain-like_sf"/>
</dbReference>
<dbReference type="Gene3D" id="1.10.357.10">
    <property type="entry name" value="Tetracycline Repressor, domain 2"/>
    <property type="match status" value="1"/>
</dbReference>
<dbReference type="EMBL" id="DXDC01000033">
    <property type="protein sequence ID" value="HIY64893.1"/>
    <property type="molecule type" value="Genomic_DNA"/>
</dbReference>
<accession>A0A9D2C8M1</accession>
<evidence type="ECO:0000259" key="5">
    <source>
        <dbReference type="PROSITE" id="PS50977"/>
    </source>
</evidence>
<dbReference type="InterPro" id="IPR011075">
    <property type="entry name" value="TetR_C"/>
</dbReference>
<reference evidence="6" key="2">
    <citation type="submission" date="2021-04" db="EMBL/GenBank/DDBJ databases">
        <authorList>
            <person name="Gilroy R."/>
        </authorList>
    </citation>
    <scope>NUCLEOTIDE SEQUENCE</scope>
    <source>
        <strain evidence="6">ChiGjej1B1-98</strain>
    </source>
</reference>
<comment type="caution">
    <text evidence="6">The sequence shown here is derived from an EMBL/GenBank/DDBJ whole genome shotgun (WGS) entry which is preliminary data.</text>
</comment>
<evidence type="ECO:0000313" key="6">
    <source>
        <dbReference type="EMBL" id="HIY64893.1"/>
    </source>
</evidence>
<keyword evidence="2 4" id="KW-0238">DNA-binding</keyword>
<dbReference type="Pfam" id="PF00440">
    <property type="entry name" value="TetR_N"/>
    <property type="match status" value="1"/>
</dbReference>
<sequence length="188" mass="20351">MDQGSARERLLDAAARLFYADGVHATGIDTITSEANVAKKSLYNNFSSKAELVSAYIDARHEEWLALYRARSAKASTATDRVLAVFDAYIDHAKDAYDDGFRGCGLLNAAAEFPSSAPARSTVRAHKEQVERILVENLEAMLAEAQALELAEHFSFLLEGAVARAGLEGSPTRLEHARAVASRLLAAL</sequence>
<dbReference type="SUPFAM" id="SSF46689">
    <property type="entry name" value="Homeodomain-like"/>
    <property type="match status" value="1"/>
</dbReference>
<keyword evidence="3" id="KW-0804">Transcription</keyword>
<dbReference type="InterPro" id="IPR036271">
    <property type="entry name" value="Tet_transcr_reg_TetR-rel_C_sf"/>
</dbReference>
<dbReference type="PANTHER" id="PTHR47506">
    <property type="entry name" value="TRANSCRIPTIONAL REGULATORY PROTEIN"/>
    <property type="match status" value="1"/>
</dbReference>
<evidence type="ECO:0000256" key="2">
    <source>
        <dbReference type="ARBA" id="ARBA00023125"/>
    </source>
</evidence>
<dbReference type="Proteomes" id="UP000824005">
    <property type="component" value="Unassembled WGS sequence"/>
</dbReference>
<feature type="domain" description="HTH tetR-type" evidence="5">
    <location>
        <begin position="4"/>
        <end position="64"/>
    </location>
</feature>
<dbReference type="InterPro" id="IPR001647">
    <property type="entry name" value="HTH_TetR"/>
</dbReference>
<dbReference type="Pfam" id="PF16925">
    <property type="entry name" value="TetR_C_13"/>
    <property type="match status" value="1"/>
</dbReference>
<protein>
    <submittedName>
        <fullName evidence="6">TetR/AcrR family transcriptional regulator</fullName>
    </submittedName>
</protein>
<reference evidence="6" key="1">
    <citation type="journal article" date="2021" name="PeerJ">
        <title>Extensive microbial diversity within the chicken gut microbiome revealed by metagenomics and culture.</title>
        <authorList>
            <person name="Gilroy R."/>
            <person name="Ravi A."/>
            <person name="Getino M."/>
            <person name="Pursley I."/>
            <person name="Horton D.L."/>
            <person name="Alikhan N.F."/>
            <person name="Baker D."/>
            <person name="Gharbi K."/>
            <person name="Hall N."/>
            <person name="Watson M."/>
            <person name="Adriaenssens E.M."/>
            <person name="Foster-Nyarko E."/>
            <person name="Jarju S."/>
            <person name="Secka A."/>
            <person name="Antonio M."/>
            <person name="Oren A."/>
            <person name="Chaudhuri R.R."/>
            <person name="La Ragione R."/>
            <person name="Hildebrand F."/>
            <person name="Pallen M.J."/>
        </authorList>
    </citation>
    <scope>NUCLEOTIDE SEQUENCE</scope>
    <source>
        <strain evidence="6">ChiGjej1B1-98</strain>
    </source>
</reference>
<gene>
    <name evidence="6" type="ORF">H9830_01290</name>
</gene>
<keyword evidence="1" id="KW-0805">Transcription regulation</keyword>
<evidence type="ECO:0000256" key="3">
    <source>
        <dbReference type="ARBA" id="ARBA00023163"/>
    </source>
</evidence>
<evidence type="ECO:0000256" key="4">
    <source>
        <dbReference type="PROSITE-ProRule" id="PRU00335"/>
    </source>
</evidence>
<name>A0A9D2C8M1_9MICO</name>
<organism evidence="6 7">
    <name type="scientific">Candidatus Agrococcus pullicola</name>
    <dbReference type="NCBI Taxonomy" id="2838429"/>
    <lineage>
        <taxon>Bacteria</taxon>
        <taxon>Bacillati</taxon>
        <taxon>Actinomycetota</taxon>
        <taxon>Actinomycetes</taxon>
        <taxon>Micrococcales</taxon>
        <taxon>Microbacteriaceae</taxon>
        <taxon>Agrococcus</taxon>
    </lineage>
</organism>
<dbReference type="SUPFAM" id="SSF48498">
    <property type="entry name" value="Tetracyclin repressor-like, C-terminal domain"/>
    <property type="match status" value="1"/>
</dbReference>
<dbReference type="PROSITE" id="PS50977">
    <property type="entry name" value="HTH_TETR_2"/>
    <property type="match status" value="1"/>
</dbReference>
<proteinExistence type="predicted"/>
<dbReference type="AlphaFoldDB" id="A0A9D2C8M1"/>
<dbReference type="PANTHER" id="PTHR47506:SF1">
    <property type="entry name" value="HTH-TYPE TRANSCRIPTIONAL REGULATOR YJDC"/>
    <property type="match status" value="1"/>
</dbReference>
<evidence type="ECO:0000313" key="7">
    <source>
        <dbReference type="Proteomes" id="UP000824005"/>
    </source>
</evidence>
<feature type="DNA-binding region" description="H-T-H motif" evidence="4">
    <location>
        <begin position="27"/>
        <end position="46"/>
    </location>
</feature>
<dbReference type="PRINTS" id="PR00455">
    <property type="entry name" value="HTHTETR"/>
</dbReference>
<evidence type="ECO:0000256" key="1">
    <source>
        <dbReference type="ARBA" id="ARBA00023015"/>
    </source>
</evidence>
<dbReference type="GO" id="GO:0003677">
    <property type="term" value="F:DNA binding"/>
    <property type="evidence" value="ECO:0007669"/>
    <property type="project" value="UniProtKB-UniRule"/>
</dbReference>